<dbReference type="EMBL" id="CAVMJV010000090">
    <property type="protein sequence ID" value="CAK5091877.1"/>
    <property type="molecule type" value="Genomic_DNA"/>
</dbReference>
<organism evidence="1 2">
    <name type="scientific">Meloidogyne enterolobii</name>
    <name type="common">Root-knot nematode worm</name>
    <name type="synonym">Meloidogyne mayaguensis</name>
    <dbReference type="NCBI Taxonomy" id="390850"/>
    <lineage>
        <taxon>Eukaryota</taxon>
        <taxon>Metazoa</taxon>
        <taxon>Ecdysozoa</taxon>
        <taxon>Nematoda</taxon>
        <taxon>Chromadorea</taxon>
        <taxon>Rhabditida</taxon>
        <taxon>Tylenchina</taxon>
        <taxon>Tylenchomorpha</taxon>
        <taxon>Tylenchoidea</taxon>
        <taxon>Meloidogynidae</taxon>
        <taxon>Meloidogyninae</taxon>
        <taxon>Meloidogyne</taxon>
    </lineage>
</organism>
<comment type="caution">
    <text evidence="1">The sequence shown here is derived from an EMBL/GenBank/DDBJ whole genome shotgun (WGS) entry which is preliminary data.</text>
</comment>
<keyword evidence="2" id="KW-1185">Reference proteome</keyword>
<protein>
    <submittedName>
        <fullName evidence="1">Uncharacterized protein</fullName>
    </submittedName>
</protein>
<name>A0ACB1AJY0_MELEN</name>
<gene>
    <name evidence="1" type="ORF">MENTE1834_LOCUS39743</name>
</gene>
<reference evidence="1" key="1">
    <citation type="submission" date="2023-11" db="EMBL/GenBank/DDBJ databases">
        <authorList>
            <person name="Poullet M."/>
        </authorList>
    </citation>
    <scope>NUCLEOTIDE SEQUENCE</scope>
    <source>
        <strain evidence="1">E1834</strain>
    </source>
</reference>
<proteinExistence type="predicted"/>
<evidence type="ECO:0000313" key="1">
    <source>
        <dbReference type="EMBL" id="CAK5091877.1"/>
    </source>
</evidence>
<accession>A0ACB1AJY0</accession>
<sequence>MQSHIEQSGKMLALRELLNECQIGERFSEFDVNYSRNKGLEHEQKLEQVSSATCYESQNFLSNTTHKALIFCQWRATIELISHFLNHGEFGSGINFLVLDGQTPPSQRQSIVDRFNTDPNVQLLLLTTHVGGIGLNLTGADVVIFMDHDWNPFRDLQAIDRAHRLGQKRTVNVLITLGTVEEKVMRLQKFKTDTANALIGVENRSLSSMATDDLLELFSLKNPGTNLDVNAKLSNTKKKSRMNSNASCSSENGVWAVDELWGNQKEEEDTEFEQYIEQHSVKKFLYSNT</sequence>
<evidence type="ECO:0000313" key="2">
    <source>
        <dbReference type="Proteomes" id="UP001497535"/>
    </source>
</evidence>
<dbReference type="Proteomes" id="UP001497535">
    <property type="component" value="Unassembled WGS sequence"/>
</dbReference>